<dbReference type="InterPro" id="IPR011990">
    <property type="entry name" value="TPR-like_helical_dom_sf"/>
</dbReference>
<dbReference type="InterPro" id="IPR027417">
    <property type="entry name" value="P-loop_NTPase"/>
</dbReference>
<evidence type="ECO:0000313" key="5">
    <source>
        <dbReference type="Proteomes" id="UP001611162"/>
    </source>
</evidence>
<dbReference type="Gene3D" id="1.25.40.10">
    <property type="entry name" value="Tetratricopeptide repeat domain"/>
    <property type="match status" value="1"/>
</dbReference>
<keyword evidence="1" id="KW-0547">Nucleotide-binding</keyword>
<dbReference type="Proteomes" id="UP001611162">
    <property type="component" value="Unassembled WGS sequence"/>
</dbReference>
<protein>
    <submittedName>
        <fullName evidence="4">ATP-binding protein</fullName>
    </submittedName>
</protein>
<dbReference type="EMBL" id="JBIRRB010000013">
    <property type="protein sequence ID" value="MFI0914734.1"/>
    <property type="molecule type" value="Genomic_DNA"/>
</dbReference>
<evidence type="ECO:0000256" key="2">
    <source>
        <dbReference type="ARBA" id="ARBA00022840"/>
    </source>
</evidence>
<evidence type="ECO:0000313" key="4">
    <source>
        <dbReference type="EMBL" id="MFI0914734.1"/>
    </source>
</evidence>
<dbReference type="InterPro" id="IPR041664">
    <property type="entry name" value="AAA_16"/>
</dbReference>
<reference evidence="4 5" key="1">
    <citation type="submission" date="2024-10" db="EMBL/GenBank/DDBJ databases">
        <title>The Natural Products Discovery Center: Release of the First 8490 Sequenced Strains for Exploring Actinobacteria Biosynthetic Diversity.</title>
        <authorList>
            <person name="Kalkreuter E."/>
            <person name="Kautsar S.A."/>
            <person name="Yang D."/>
            <person name="Bader C.D."/>
            <person name="Teijaro C.N."/>
            <person name="Fluegel L."/>
            <person name="Davis C.M."/>
            <person name="Simpson J.R."/>
            <person name="Lauterbach L."/>
            <person name="Steele A.D."/>
            <person name="Gui C."/>
            <person name="Meng S."/>
            <person name="Li G."/>
            <person name="Viehrig K."/>
            <person name="Ye F."/>
            <person name="Su P."/>
            <person name="Kiefer A.F."/>
            <person name="Nichols A."/>
            <person name="Cepeda A.J."/>
            <person name="Yan W."/>
            <person name="Fan B."/>
            <person name="Jiang Y."/>
            <person name="Adhikari A."/>
            <person name="Zheng C.-J."/>
            <person name="Schuster L."/>
            <person name="Cowan T.M."/>
            <person name="Smanski M.J."/>
            <person name="Chevrette M.G."/>
            <person name="De Carvalho L.P.S."/>
            <person name="Shen B."/>
        </authorList>
    </citation>
    <scope>NUCLEOTIDE SEQUENCE [LARGE SCALE GENOMIC DNA]</scope>
    <source>
        <strain evidence="4 5">NPDC020979</strain>
    </source>
</reference>
<dbReference type="SUPFAM" id="SSF48452">
    <property type="entry name" value="TPR-like"/>
    <property type="match status" value="2"/>
</dbReference>
<dbReference type="RefSeq" id="WP_397614561.1">
    <property type="nucleotide sequence ID" value="NZ_JBIRRB010000013.1"/>
</dbReference>
<dbReference type="GO" id="GO:0005524">
    <property type="term" value="F:ATP binding"/>
    <property type="evidence" value="ECO:0007669"/>
    <property type="project" value="UniProtKB-KW"/>
</dbReference>
<dbReference type="Pfam" id="PF13191">
    <property type="entry name" value="AAA_16"/>
    <property type="match status" value="1"/>
</dbReference>
<dbReference type="Gene3D" id="3.40.50.300">
    <property type="entry name" value="P-loop containing nucleotide triphosphate hydrolases"/>
    <property type="match status" value="1"/>
</dbReference>
<dbReference type="PANTHER" id="PTHR16305">
    <property type="entry name" value="TESTICULAR SOLUBLE ADENYLYL CYCLASE"/>
    <property type="match status" value="1"/>
</dbReference>
<evidence type="ECO:0000259" key="3">
    <source>
        <dbReference type="Pfam" id="PF13191"/>
    </source>
</evidence>
<name>A0ABW7TB27_9ACTN</name>
<sequence length="938" mass="101944">MSGQQRERVLSAALFERERELSVVERAVYGLCGREIQGEMQCEVQKESTENEEVLEAGRAEEDRETEGVAEKAGGLLLISGEAGLGKTALLTHVRRVAGERDDCTVLFGRGSKSAERVPFTVVRQLLQPELAAMTQEARRELLGDWHDIAGPALGITPPVGPLADPQGVRDGLDWVITQLAFKGKPLVVIVDDAHWVDPESLTWLTSFAVRLTEMPLLIVLAYRPEELPDHTPGFKELVAGRVARPVELHALTPEAVAGLVREALGPGADDPFCREVWAVTGGNAYEAVELIAKARDRDMDPVEESAALLRELGAAARGKGLVARLEQLGSAVTRFAYAAAVLGTEIELTLAANLAGMGPTEAKQRADQLREARILTGDTTLEFVHPLIATAVYRAIPTGTRTAMHGQAAWLSADAGKGVAVSARHLLEVHPDADADVVGQLRAAAREHLAVGAPDAARRCLERALLEPPPEEDRAMLLYELGCAALLTSPKTTINHLRAALDLPDLGEDLRIDATFRLSQAYAHNSQLDEAARVVADQAKRIPAGPGRMRLQAAHYMWQGVQVEEEDAIGRSHRIAELARDLEGRDNAERTLLVLRAFDGTLRSENSLEVGEFIDRVLVDGKLPDGLGWTNAEWGFEIPSQIGIVCSYLDRLDEAGELFDQAVRAFEIAGWSGAHLAFAHDFRGLVLRRRGDLEEAEQALRKGLGLAHRLGPGLPIQWDGTCLLIDTLIARGKIDEAQEVAEANSFLPPYSPAIVLPDAACLAGRLLLARGKTKEAIEELEAAGRRLEERGRHNTLWAPWALDLAFAIKDEEPERARTLVSQAIQHAMRFGTDTAIGEALRLAAKVDAPRERPDRLSKAVAHLRKSPCRYELAAALVDHGAALRECGHQAEAVERLREGLELSERCGADGLVRTARAELVELGVEEEAVEEEAEPTG</sequence>
<keyword evidence="2 4" id="KW-0067">ATP-binding</keyword>
<evidence type="ECO:0000256" key="1">
    <source>
        <dbReference type="ARBA" id="ARBA00022741"/>
    </source>
</evidence>
<organism evidence="4 5">
    <name type="scientific">Streptomyces abikoensis</name>
    <dbReference type="NCBI Taxonomy" id="97398"/>
    <lineage>
        <taxon>Bacteria</taxon>
        <taxon>Bacillati</taxon>
        <taxon>Actinomycetota</taxon>
        <taxon>Actinomycetes</taxon>
        <taxon>Kitasatosporales</taxon>
        <taxon>Streptomycetaceae</taxon>
        <taxon>Streptomyces</taxon>
    </lineage>
</organism>
<proteinExistence type="predicted"/>
<keyword evidence="5" id="KW-1185">Reference proteome</keyword>
<dbReference type="PANTHER" id="PTHR16305:SF35">
    <property type="entry name" value="TRANSCRIPTIONAL ACTIVATOR DOMAIN"/>
    <property type="match status" value="1"/>
</dbReference>
<comment type="caution">
    <text evidence="4">The sequence shown here is derived from an EMBL/GenBank/DDBJ whole genome shotgun (WGS) entry which is preliminary data.</text>
</comment>
<gene>
    <name evidence="4" type="ORF">ACH4TF_30440</name>
</gene>
<feature type="domain" description="Orc1-like AAA ATPase" evidence="3">
    <location>
        <begin position="68"/>
        <end position="220"/>
    </location>
</feature>
<dbReference type="SUPFAM" id="SSF52540">
    <property type="entry name" value="P-loop containing nucleoside triphosphate hydrolases"/>
    <property type="match status" value="1"/>
</dbReference>
<accession>A0ABW7TB27</accession>